<organism evidence="16 17">
    <name type="scientific">Beijerinckia indica subsp. indica (strain ATCC 9039 / DSM 1715 / NCIMB 8712)</name>
    <dbReference type="NCBI Taxonomy" id="395963"/>
    <lineage>
        <taxon>Bacteria</taxon>
        <taxon>Pseudomonadati</taxon>
        <taxon>Pseudomonadota</taxon>
        <taxon>Alphaproteobacteria</taxon>
        <taxon>Hyphomicrobiales</taxon>
        <taxon>Beijerinckiaceae</taxon>
        <taxon>Beijerinckia</taxon>
    </lineage>
</organism>
<evidence type="ECO:0000256" key="8">
    <source>
        <dbReference type="ARBA" id="ARBA00022833"/>
    </source>
</evidence>
<evidence type="ECO:0000256" key="14">
    <source>
        <dbReference type="SAM" id="Phobius"/>
    </source>
</evidence>
<dbReference type="PANTHER" id="PTHR12863">
    <property type="entry name" value="FATTY ACID HYDROXYLASE"/>
    <property type="match status" value="1"/>
</dbReference>
<dbReference type="GO" id="GO:0080132">
    <property type="term" value="F:fatty acid 2-hydroxylase activity"/>
    <property type="evidence" value="ECO:0007669"/>
    <property type="project" value="InterPro"/>
</dbReference>
<evidence type="ECO:0000256" key="6">
    <source>
        <dbReference type="ARBA" id="ARBA00022824"/>
    </source>
</evidence>
<dbReference type="Pfam" id="PF04116">
    <property type="entry name" value="FA_hydroxylase"/>
    <property type="match status" value="1"/>
</dbReference>
<dbReference type="eggNOG" id="COG3000">
    <property type="taxonomic scope" value="Bacteria"/>
</dbReference>
<keyword evidence="6" id="KW-0256">Endoplasmic reticulum</keyword>
<evidence type="ECO:0000256" key="13">
    <source>
        <dbReference type="ARBA" id="ARBA00023160"/>
    </source>
</evidence>
<dbReference type="GO" id="GO:0005506">
    <property type="term" value="F:iron ion binding"/>
    <property type="evidence" value="ECO:0007669"/>
    <property type="project" value="InterPro"/>
</dbReference>
<dbReference type="EMBL" id="CP001016">
    <property type="protein sequence ID" value="ACB94102.1"/>
    <property type="molecule type" value="Genomic_DNA"/>
</dbReference>
<evidence type="ECO:0000256" key="1">
    <source>
        <dbReference type="ARBA" id="ARBA00001947"/>
    </source>
</evidence>
<dbReference type="GO" id="GO:0016020">
    <property type="term" value="C:membrane"/>
    <property type="evidence" value="ECO:0007669"/>
    <property type="project" value="InterPro"/>
</dbReference>
<keyword evidence="7" id="KW-0276">Fatty acid metabolism</keyword>
<evidence type="ECO:0000313" key="17">
    <source>
        <dbReference type="Proteomes" id="UP000001695"/>
    </source>
</evidence>
<comment type="subcellular location">
    <subcellularLocation>
        <location evidence="2">Endoplasmic reticulum membrane</location>
        <topology evidence="2">Multi-pass membrane protein</topology>
    </subcellularLocation>
</comment>
<comment type="cofactor">
    <cofactor evidence="1">
        <name>Zn(2+)</name>
        <dbReference type="ChEBI" id="CHEBI:29105"/>
    </cofactor>
</comment>
<keyword evidence="13" id="KW-0275">Fatty acid biosynthesis</keyword>
<dbReference type="Proteomes" id="UP000001695">
    <property type="component" value="Chromosome"/>
</dbReference>
<keyword evidence="8" id="KW-0862">Zinc</keyword>
<evidence type="ECO:0000256" key="2">
    <source>
        <dbReference type="ARBA" id="ARBA00004477"/>
    </source>
</evidence>
<evidence type="ECO:0000259" key="15">
    <source>
        <dbReference type="Pfam" id="PF04116"/>
    </source>
</evidence>
<dbReference type="KEGG" id="bid:Bind_0449"/>
<evidence type="ECO:0000256" key="3">
    <source>
        <dbReference type="ARBA" id="ARBA00022516"/>
    </source>
</evidence>
<name>B2IE78_BEII9</name>
<dbReference type="GO" id="GO:0006633">
    <property type="term" value="P:fatty acid biosynthetic process"/>
    <property type="evidence" value="ECO:0007669"/>
    <property type="project" value="UniProtKB-KW"/>
</dbReference>
<keyword evidence="12 14" id="KW-0472">Membrane</keyword>
<evidence type="ECO:0000256" key="11">
    <source>
        <dbReference type="ARBA" id="ARBA00023098"/>
    </source>
</evidence>
<dbReference type="STRING" id="395963.Bind_0449"/>
<dbReference type="InterPro" id="IPR014430">
    <property type="entry name" value="Scs7"/>
</dbReference>
<keyword evidence="3" id="KW-0444">Lipid biosynthesis</keyword>
<dbReference type="InterPro" id="IPR006694">
    <property type="entry name" value="Fatty_acid_hydroxylase"/>
</dbReference>
<protein>
    <submittedName>
        <fullName evidence="16">Fatty acid hydroxylase</fullName>
    </submittedName>
</protein>
<accession>B2IE78</accession>
<evidence type="ECO:0000256" key="7">
    <source>
        <dbReference type="ARBA" id="ARBA00022832"/>
    </source>
</evidence>
<reference evidence="17" key="1">
    <citation type="submission" date="2008-03" db="EMBL/GenBank/DDBJ databases">
        <title>Complete sequence of chromosome of Beijerinckia indica subsp. indica ATCC 9039.</title>
        <authorList>
            <consortium name="US DOE Joint Genome Institute"/>
            <person name="Copeland A."/>
            <person name="Lucas S."/>
            <person name="Lapidus A."/>
            <person name="Glavina del Rio T."/>
            <person name="Dalin E."/>
            <person name="Tice H."/>
            <person name="Bruce D."/>
            <person name="Goodwin L."/>
            <person name="Pitluck S."/>
            <person name="LaButti K."/>
            <person name="Schmutz J."/>
            <person name="Larimer F."/>
            <person name="Land M."/>
            <person name="Hauser L."/>
            <person name="Kyrpides N."/>
            <person name="Mikhailova N."/>
            <person name="Dunfield P.F."/>
            <person name="Dedysh S.N."/>
            <person name="Liesack W."/>
            <person name="Saw J.H."/>
            <person name="Alam M."/>
            <person name="Chen Y."/>
            <person name="Murrell J.C."/>
            <person name="Richardson P."/>
        </authorList>
    </citation>
    <scope>NUCLEOTIDE SEQUENCE [LARGE SCALE GENOMIC DNA]</scope>
    <source>
        <strain evidence="17">ATCC 9039 / DSM 1715 / NCIMB 8712</strain>
    </source>
</reference>
<keyword evidence="9 14" id="KW-1133">Transmembrane helix</keyword>
<evidence type="ECO:0000256" key="12">
    <source>
        <dbReference type="ARBA" id="ARBA00023136"/>
    </source>
</evidence>
<keyword evidence="5" id="KW-0479">Metal-binding</keyword>
<dbReference type="AlphaFoldDB" id="B2IE78"/>
<keyword evidence="11" id="KW-0443">Lipid metabolism</keyword>
<keyword evidence="10" id="KW-0560">Oxidoreductase</keyword>
<evidence type="ECO:0000313" key="16">
    <source>
        <dbReference type="EMBL" id="ACB94102.1"/>
    </source>
</evidence>
<sequence length="235" mass="26623">MYRIGPKSGAVFGTDPILLKGARMQNTAQNLANDPDHLSASPRLFENALLDKLSRVHWSVPLFVYVPIVLGLAALSLHLLPVLTVIGGMVLGYAIWTITEYLGHRFLFHWQYPGAIGKRIHFLIHGVHHVHPNDPLRLVMPILLSGPIMLAVHGILTNIFPLPFAYPVLAGFITGYLIYDMTHYYLHHAEPKTSLGIFMRRFHMLHHFRDPNRGFGVSVPWMDYVFGTQHIRPKS</sequence>
<keyword evidence="4 14" id="KW-0812">Transmembrane</keyword>
<evidence type="ECO:0000256" key="4">
    <source>
        <dbReference type="ARBA" id="ARBA00022692"/>
    </source>
</evidence>
<keyword evidence="17" id="KW-1185">Reference proteome</keyword>
<dbReference type="HOGENOM" id="CLU_034756_1_0_5"/>
<evidence type="ECO:0000256" key="9">
    <source>
        <dbReference type="ARBA" id="ARBA00022989"/>
    </source>
</evidence>
<feature type="transmembrane region" description="Helical" evidence="14">
    <location>
        <begin position="62"/>
        <end position="95"/>
    </location>
</feature>
<feature type="domain" description="Fatty acid hydroxylase" evidence="15">
    <location>
        <begin position="89"/>
        <end position="228"/>
    </location>
</feature>
<gene>
    <name evidence="16" type="ordered locus">Bind_0449</name>
</gene>
<dbReference type="PANTHER" id="PTHR12863:SF1">
    <property type="entry name" value="FATTY ACID 2-HYDROXYLASE"/>
    <property type="match status" value="1"/>
</dbReference>
<feature type="transmembrane region" description="Helical" evidence="14">
    <location>
        <begin position="162"/>
        <end position="179"/>
    </location>
</feature>
<evidence type="ECO:0000256" key="10">
    <source>
        <dbReference type="ARBA" id="ARBA00023002"/>
    </source>
</evidence>
<reference evidence="16 17" key="2">
    <citation type="journal article" date="2010" name="J. Bacteriol.">
        <title>Complete genome sequence of Beijerinckia indica subsp. indica.</title>
        <authorList>
            <person name="Tamas I."/>
            <person name="Dedysh S.N."/>
            <person name="Liesack W."/>
            <person name="Stott M.B."/>
            <person name="Alam M."/>
            <person name="Murrell J.C."/>
            <person name="Dunfield P.F."/>
        </authorList>
    </citation>
    <scope>NUCLEOTIDE SEQUENCE [LARGE SCALE GENOMIC DNA]</scope>
    <source>
        <strain evidence="17">ATCC 9039 / DSM 1715 / NCIMB 8712</strain>
    </source>
</reference>
<proteinExistence type="predicted"/>
<evidence type="ECO:0000256" key="5">
    <source>
        <dbReference type="ARBA" id="ARBA00022723"/>
    </source>
</evidence>